<dbReference type="GO" id="GO:0004449">
    <property type="term" value="F:isocitrate dehydrogenase (NAD+) activity"/>
    <property type="evidence" value="ECO:0007669"/>
    <property type="project" value="TreeGrafter"/>
</dbReference>
<evidence type="ECO:0000256" key="1">
    <source>
        <dbReference type="ARBA" id="ARBA00007769"/>
    </source>
</evidence>
<evidence type="ECO:0000313" key="5">
    <source>
        <dbReference type="Proteomes" id="UP000319576"/>
    </source>
</evidence>
<keyword evidence="5" id="KW-1185">Reference proteome</keyword>
<evidence type="ECO:0000256" key="2">
    <source>
        <dbReference type="ARBA" id="ARBA00023002"/>
    </source>
</evidence>
<proteinExistence type="inferred from homology"/>
<dbReference type="InterPro" id="IPR024084">
    <property type="entry name" value="IsoPropMal-DH-like_dom"/>
</dbReference>
<dbReference type="PANTHER" id="PTHR11835">
    <property type="entry name" value="DECARBOXYLATING DEHYDROGENASES-ISOCITRATE, ISOPROPYLMALATE, TARTRATE"/>
    <property type="match status" value="1"/>
</dbReference>
<evidence type="ECO:0000259" key="3">
    <source>
        <dbReference type="SMART" id="SM01329"/>
    </source>
</evidence>
<comment type="similarity">
    <text evidence="1">Belongs to the isocitrate and isopropylmalate dehydrogenases family.</text>
</comment>
<feature type="domain" description="Isopropylmalate dehydrogenase-like" evidence="3">
    <location>
        <begin position="2"/>
        <end position="326"/>
    </location>
</feature>
<evidence type="ECO:0000313" key="4">
    <source>
        <dbReference type="EMBL" id="QDU20612.1"/>
    </source>
</evidence>
<dbReference type="EMBL" id="CP036273">
    <property type="protein sequence ID" value="QDU20612.1"/>
    <property type="molecule type" value="Genomic_DNA"/>
</dbReference>
<dbReference type="PANTHER" id="PTHR11835:SF34">
    <property type="entry name" value="ISOCITRATE DEHYDROGENASE [NAD] SUBUNIT ALPHA, MITOCHONDRIAL"/>
    <property type="match status" value="1"/>
</dbReference>
<dbReference type="GO" id="GO:0006102">
    <property type="term" value="P:isocitrate metabolic process"/>
    <property type="evidence" value="ECO:0007669"/>
    <property type="project" value="TreeGrafter"/>
</dbReference>
<name>A0A517XSZ4_9BACT</name>
<dbReference type="EC" id="1.1.1.87" evidence="4"/>
<dbReference type="OrthoDB" id="9806254at2"/>
<dbReference type="GO" id="GO:0006099">
    <property type="term" value="P:tricarboxylic acid cycle"/>
    <property type="evidence" value="ECO:0007669"/>
    <property type="project" value="TreeGrafter"/>
</dbReference>
<dbReference type="SUPFAM" id="SSF53659">
    <property type="entry name" value="Isocitrate/Isopropylmalate dehydrogenase-like"/>
    <property type="match status" value="1"/>
</dbReference>
<sequence length="332" mass="34898">MQAVLIDGDGIGPEVTAAACRVVAAAGVKVDWIRAPAGAAAAADYGDPLPDETLELIRRYRVALKGPVTTPVGRGFRSVNVRLRQGLDLFASVRPVTSLAGVTTPYENVDLVVVRENTEGLYAGLEHEVVPGVVESVRLVTRAAAERIVRFAFELARARGRRVVTFCHKADVMRLSDGLFLECARAVADDYPFVLFDEKAIDNVCLELAADPTRFDVLVMENQFGDLISDLCAGLVGGLGVVPGANIGGRNAVFEAVHGSAPDIAGTGRANPIAVVRSAAMLLDHVGRHEAAAQIERAVAATLQAGVGLTPDLGGSGTTATLTDELVRQVAR</sequence>
<dbReference type="Proteomes" id="UP000319576">
    <property type="component" value="Chromosome"/>
</dbReference>
<dbReference type="GO" id="GO:0047046">
    <property type="term" value="F:homoisocitrate dehydrogenase activity"/>
    <property type="evidence" value="ECO:0007669"/>
    <property type="project" value="UniProtKB-EC"/>
</dbReference>
<dbReference type="Pfam" id="PF00180">
    <property type="entry name" value="Iso_dh"/>
    <property type="match status" value="1"/>
</dbReference>
<dbReference type="RefSeq" id="WP_145238459.1">
    <property type="nucleotide sequence ID" value="NZ_CP036273.1"/>
</dbReference>
<gene>
    <name evidence="4" type="primary">hicd</name>
    <name evidence="4" type="ORF">ETAA1_25680</name>
</gene>
<dbReference type="Gene3D" id="3.40.718.10">
    <property type="entry name" value="Isopropylmalate Dehydrogenase"/>
    <property type="match status" value="1"/>
</dbReference>
<reference evidence="4 5" key="1">
    <citation type="submission" date="2019-02" db="EMBL/GenBank/DDBJ databases">
        <title>Deep-cultivation of Planctomycetes and their phenomic and genomic characterization uncovers novel biology.</title>
        <authorList>
            <person name="Wiegand S."/>
            <person name="Jogler M."/>
            <person name="Boedeker C."/>
            <person name="Pinto D."/>
            <person name="Vollmers J."/>
            <person name="Rivas-Marin E."/>
            <person name="Kohn T."/>
            <person name="Peeters S.H."/>
            <person name="Heuer A."/>
            <person name="Rast P."/>
            <person name="Oberbeckmann S."/>
            <person name="Bunk B."/>
            <person name="Jeske O."/>
            <person name="Meyerdierks A."/>
            <person name="Storesund J.E."/>
            <person name="Kallscheuer N."/>
            <person name="Luecker S."/>
            <person name="Lage O.M."/>
            <person name="Pohl T."/>
            <person name="Merkel B.J."/>
            <person name="Hornburger P."/>
            <person name="Mueller R.-W."/>
            <person name="Bruemmer F."/>
            <person name="Labrenz M."/>
            <person name="Spormann A.M."/>
            <person name="Op den Camp H."/>
            <person name="Overmann J."/>
            <person name="Amann R."/>
            <person name="Jetten M.S.M."/>
            <person name="Mascher T."/>
            <person name="Medema M.H."/>
            <person name="Devos D.P."/>
            <person name="Kaster A.-K."/>
            <person name="Ovreas L."/>
            <person name="Rohde M."/>
            <person name="Galperin M.Y."/>
            <person name="Jogler C."/>
        </authorList>
    </citation>
    <scope>NUCLEOTIDE SEQUENCE [LARGE SCALE GENOMIC DNA]</scope>
    <source>
        <strain evidence="4 5">ETA_A1</strain>
    </source>
</reference>
<dbReference type="KEGG" id="uli:ETAA1_25680"/>
<dbReference type="SMART" id="SM01329">
    <property type="entry name" value="Iso_dh"/>
    <property type="match status" value="1"/>
</dbReference>
<accession>A0A517XSZ4</accession>
<protein>
    <submittedName>
        <fullName evidence="4">Homoisocitrate dehydrogenase</fullName>
        <ecNumber evidence="4">1.1.1.87</ecNumber>
    </submittedName>
</protein>
<keyword evidence="2 4" id="KW-0560">Oxidoreductase</keyword>
<dbReference type="AlphaFoldDB" id="A0A517XSZ4"/>
<organism evidence="4 5">
    <name type="scientific">Urbifossiella limnaea</name>
    <dbReference type="NCBI Taxonomy" id="2528023"/>
    <lineage>
        <taxon>Bacteria</taxon>
        <taxon>Pseudomonadati</taxon>
        <taxon>Planctomycetota</taxon>
        <taxon>Planctomycetia</taxon>
        <taxon>Gemmatales</taxon>
        <taxon>Gemmataceae</taxon>
        <taxon>Urbifossiella</taxon>
    </lineage>
</organism>